<dbReference type="EMBL" id="BAAATR010000016">
    <property type="protein sequence ID" value="GAA2251579.1"/>
    <property type="molecule type" value="Genomic_DNA"/>
</dbReference>
<reference evidence="1 2" key="1">
    <citation type="journal article" date="2019" name="Int. J. Syst. Evol. Microbiol.">
        <title>The Global Catalogue of Microorganisms (GCM) 10K type strain sequencing project: providing services to taxonomists for standard genome sequencing and annotation.</title>
        <authorList>
            <consortium name="The Broad Institute Genomics Platform"/>
            <consortium name="The Broad Institute Genome Sequencing Center for Infectious Disease"/>
            <person name="Wu L."/>
            <person name="Ma J."/>
        </authorList>
    </citation>
    <scope>NUCLEOTIDE SEQUENCE [LARGE SCALE GENOMIC DNA]</scope>
    <source>
        <strain evidence="1 2">JCM 7356</strain>
    </source>
</reference>
<proteinExistence type="predicted"/>
<dbReference type="RefSeq" id="WP_344637645.1">
    <property type="nucleotide sequence ID" value="NZ_BAAATR010000016.1"/>
</dbReference>
<evidence type="ECO:0008006" key="3">
    <source>
        <dbReference type="Google" id="ProtNLM"/>
    </source>
</evidence>
<sequence>MDGGRRTDEHGLVRLAEQALPDGLTHGPTRRFLAEQGLPAAGADLVFNGLGAERLQQLGPGEAADDGRWLVLGETDYCGTAVVLDGATGEVHLADRAGGELLRDLIASDLPALAGLIREVESVEPAARQTDSHGGRRGPAVVGEVIAAAEQRFRAIDPRLFEADTPPAHWPTALLVRALHWGARPGEPGTLAYEFEPELVAELAAVDGSGEVRRYQPQELPAGLTHEPTRRLLTEVGLPLDGELFGVGAKPLRTMAEAHPGAATQRAHQRDYIAIGWWPHDLVVALDGATGRLELPDWYDDGGPAAYLHRDLSALLYACWTYGRLRDEWARWDRGAGDWELFDPRALLGSHVDAMVEAVDPQAFETSDHSWRMLAEDPYTGGLLA</sequence>
<comment type="caution">
    <text evidence="1">The sequence shown here is derived from an EMBL/GenBank/DDBJ whole genome shotgun (WGS) entry which is preliminary data.</text>
</comment>
<gene>
    <name evidence="1" type="ORF">GCM10010430_38360</name>
</gene>
<name>A0ABN3E9K4_9ACTN</name>
<accession>A0ABN3E9K4</accession>
<organism evidence="1 2">
    <name type="scientific">Kitasatospora cystarginea</name>
    <dbReference type="NCBI Taxonomy" id="58350"/>
    <lineage>
        <taxon>Bacteria</taxon>
        <taxon>Bacillati</taxon>
        <taxon>Actinomycetota</taxon>
        <taxon>Actinomycetes</taxon>
        <taxon>Kitasatosporales</taxon>
        <taxon>Streptomycetaceae</taxon>
        <taxon>Kitasatospora</taxon>
    </lineage>
</organism>
<dbReference type="Pfam" id="PF14435">
    <property type="entry name" value="SUKH-4"/>
    <property type="match status" value="2"/>
</dbReference>
<keyword evidence="2" id="KW-1185">Reference proteome</keyword>
<evidence type="ECO:0000313" key="2">
    <source>
        <dbReference type="Proteomes" id="UP001500305"/>
    </source>
</evidence>
<evidence type="ECO:0000313" key="1">
    <source>
        <dbReference type="EMBL" id="GAA2251579.1"/>
    </source>
</evidence>
<dbReference type="Proteomes" id="UP001500305">
    <property type="component" value="Unassembled WGS sequence"/>
</dbReference>
<protein>
    <recommendedName>
        <fullName evidence="3">SUKH-4 immunity protein</fullName>
    </recommendedName>
</protein>
<dbReference type="InterPro" id="IPR025851">
    <property type="entry name" value="SUKH-4"/>
</dbReference>